<proteinExistence type="predicted"/>
<evidence type="ECO:0000313" key="2">
    <source>
        <dbReference type="Proteomes" id="UP001187192"/>
    </source>
</evidence>
<dbReference type="EMBL" id="BTGU01000133">
    <property type="protein sequence ID" value="GMN62717.1"/>
    <property type="molecule type" value="Genomic_DNA"/>
</dbReference>
<name>A0AA88DVB4_FICCA</name>
<evidence type="ECO:0000313" key="1">
    <source>
        <dbReference type="EMBL" id="GMN62717.1"/>
    </source>
</evidence>
<keyword evidence="2" id="KW-1185">Reference proteome</keyword>
<dbReference type="Proteomes" id="UP001187192">
    <property type="component" value="Unassembled WGS sequence"/>
</dbReference>
<comment type="caution">
    <text evidence="1">The sequence shown here is derived from an EMBL/GenBank/DDBJ whole genome shotgun (WGS) entry which is preliminary data.</text>
</comment>
<reference evidence="1" key="1">
    <citation type="submission" date="2023-07" db="EMBL/GenBank/DDBJ databases">
        <title>draft genome sequence of fig (Ficus carica).</title>
        <authorList>
            <person name="Takahashi T."/>
            <person name="Nishimura K."/>
        </authorList>
    </citation>
    <scope>NUCLEOTIDE SEQUENCE</scope>
</reference>
<organism evidence="1 2">
    <name type="scientific">Ficus carica</name>
    <name type="common">Common fig</name>
    <dbReference type="NCBI Taxonomy" id="3494"/>
    <lineage>
        <taxon>Eukaryota</taxon>
        <taxon>Viridiplantae</taxon>
        <taxon>Streptophyta</taxon>
        <taxon>Embryophyta</taxon>
        <taxon>Tracheophyta</taxon>
        <taxon>Spermatophyta</taxon>
        <taxon>Magnoliopsida</taxon>
        <taxon>eudicotyledons</taxon>
        <taxon>Gunneridae</taxon>
        <taxon>Pentapetalae</taxon>
        <taxon>rosids</taxon>
        <taxon>fabids</taxon>
        <taxon>Rosales</taxon>
        <taxon>Moraceae</taxon>
        <taxon>Ficeae</taxon>
        <taxon>Ficus</taxon>
    </lineage>
</organism>
<sequence>MLSQVVRLMSGSEIEIEVGFQDKGQDRHLKNKVELGSDFKTGVGFVRIRAKVRFRTGVGVLIGFQNQDFRSKARIVGNNLSLSPFGP</sequence>
<dbReference type="AlphaFoldDB" id="A0AA88DVB4"/>
<accession>A0AA88DVB4</accession>
<gene>
    <name evidence="1" type="ORF">TIFTF001_031799</name>
</gene>
<protein>
    <submittedName>
        <fullName evidence="1">Uncharacterized protein</fullName>
    </submittedName>
</protein>